<gene>
    <name evidence="3" type="ORF">ERS008555_01286</name>
</gene>
<evidence type="ECO:0000256" key="1">
    <source>
        <dbReference type="SAM" id="MobiDB-lite"/>
    </source>
</evidence>
<evidence type="ECO:0000259" key="2">
    <source>
        <dbReference type="Pfam" id="PF04492"/>
    </source>
</evidence>
<accession>A0A0U1HQU0</accession>
<dbReference type="InterPro" id="IPR036388">
    <property type="entry name" value="WH-like_DNA-bd_sf"/>
</dbReference>
<reference evidence="3 4" key="1">
    <citation type="submission" date="2015-03" db="EMBL/GenBank/DDBJ databases">
        <authorList>
            <person name="Murphy D."/>
        </authorList>
    </citation>
    <scope>NUCLEOTIDE SEQUENCE [LARGE SCALE GENOMIC DNA]</scope>
    <source>
        <strain evidence="3 4">68/02</strain>
    </source>
</reference>
<feature type="domain" description="Bacteriophage lambda Replication protein O N-terminal" evidence="2">
    <location>
        <begin position="21"/>
        <end position="115"/>
    </location>
</feature>
<dbReference type="EMBL" id="CTKE01000005">
    <property type="protein sequence ID" value="CQI88935.1"/>
    <property type="molecule type" value="Genomic_DNA"/>
</dbReference>
<dbReference type="NCBIfam" id="TIGR01610">
    <property type="entry name" value="phage_O_Nterm"/>
    <property type="match status" value="1"/>
</dbReference>
<evidence type="ECO:0000313" key="3">
    <source>
        <dbReference type="EMBL" id="CQI88935.1"/>
    </source>
</evidence>
<protein>
    <submittedName>
        <fullName evidence="3">Phage replication protein O, N-terminal domain</fullName>
    </submittedName>
</protein>
<dbReference type="AlphaFoldDB" id="A0A0U1HQU0"/>
<dbReference type="Gene3D" id="1.10.10.10">
    <property type="entry name" value="Winged helix-like DNA-binding domain superfamily/Winged helix DNA-binding domain"/>
    <property type="match status" value="1"/>
</dbReference>
<dbReference type="InterPro" id="IPR006497">
    <property type="entry name" value="Phage_lambda_VrpO_N"/>
</dbReference>
<evidence type="ECO:0000313" key="4">
    <source>
        <dbReference type="Proteomes" id="UP000042054"/>
    </source>
</evidence>
<dbReference type="Pfam" id="PF04492">
    <property type="entry name" value="Phage_rep_O"/>
    <property type="match status" value="1"/>
</dbReference>
<dbReference type="OrthoDB" id="6313655at2"/>
<dbReference type="GO" id="GO:0006260">
    <property type="term" value="P:DNA replication"/>
    <property type="evidence" value="ECO:0007669"/>
    <property type="project" value="InterPro"/>
</dbReference>
<organism evidence="3 4">
    <name type="scientific">Yersinia rohdei</name>
    <dbReference type="NCBI Taxonomy" id="29485"/>
    <lineage>
        <taxon>Bacteria</taxon>
        <taxon>Pseudomonadati</taxon>
        <taxon>Pseudomonadota</taxon>
        <taxon>Gammaproteobacteria</taxon>
        <taxon>Enterobacterales</taxon>
        <taxon>Yersiniaceae</taxon>
        <taxon>Yersinia</taxon>
    </lineage>
</organism>
<sequence>MNVVRHISDYQKPHLEVVERRVADTDDGYTRIANELLEAVMCADLTARQLKVALAVIRKTYGFGKKTDRITNTQIAGMTGIHHTHVCTAKNEMIAMKIIITSGNHIGINKVVSDWNFNISQVSETLAKSANNTLAKVANDHSPTQLNTKETLQKKKETTPKSPEGTLVEKDKPKAKQPASSKFTFDRERFKETWNQKANKHGLPRIVSISTTTEKGLKRLYESHLKHCKETKRIPRDMDTFINGYIEFGYTPSSFAMGENPAGKKYGIDTALTQRIIDQVISQEA</sequence>
<dbReference type="Proteomes" id="UP000042054">
    <property type="component" value="Unassembled WGS sequence"/>
</dbReference>
<proteinExistence type="predicted"/>
<feature type="region of interest" description="Disordered" evidence="1">
    <location>
        <begin position="137"/>
        <end position="182"/>
    </location>
</feature>
<name>A0A0U1HQU0_YERRO</name>